<dbReference type="UniPathway" id="UPA00124"/>
<dbReference type="AlphaFoldDB" id="A0A367W6B8"/>
<dbReference type="InterPro" id="IPR014710">
    <property type="entry name" value="RmlC-like_jellyroll"/>
</dbReference>
<evidence type="ECO:0000256" key="7">
    <source>
        <dbReference type="RuleBase" id="RU364069"/>
    </source>
</evidence>
<dbReference type="EMBL" id="JPWF01000006">
    <property type="protein sequence ID" value="RCK37004.1"/>
    <property type="molecule type" value="Genomic_DNA"/>
</dbReference>
<dbReference type="GO" id="GO:0000271">
    <property type="term" value="P:polysaccharide biosynthetic process"/>
    <property type="evidence" value="ECO:0007669"/>
    <property type="project" value="TreeGrafter"/>
</dbReference>
<dbReference type="InterPro" id="IPR011051">
    <property type="entry name" value="RmlC_Cupin_sf"/>
</dbReference>
<dbReference type="GO" id="GO:0005829">
    <property type="term" value="C:cytosol"/>
    <property type="evidence" value="ECO:0007669"/>
    <property type="project" value="TreeGrafter"/>
</dbReference>
<dbReference type="NCBIfam" id="TIGR01221">
    <property type="entry name" value="rmlC"/>
    <property type="match status" value="1"/>
</dbReference>
<evidence type="ECO:0000256" key="1">
    <source>
        <dbReference type="ARBA" id="ARBA00001298"/>
    </source>
</evidence>
<dbReference type="PANTHER" id="PTHR21047">
    <property type="entry name" value="DTDP-6-DEOXY-D-GLUCOSE-3,5 EPIMERASE"/>
    <property type="match status" value="1"/>
</dbReference>
<evidence type="ECO:0000256" key="2">
    <source>
        <dbReference type="ARBA" id="ARBA00001997"/>
    </source>
</evidence>
<feature type="site" description="Participates in a stacking interaction with the thymidine ring of dTDP-4-oxo-6-deoxyglucose" evidence="6">
    <location>
        <position position="138"/>
    </location>
</feature>
<comment type="caution">
    <text evidence="8">The sequence shown here is derived from an EMBL/GenBank/DDBJ whole genome shotgun (WGS) entry which is preliminary data.</text>
</comment>
<dbReference type="Pfam" id="PF00908">
    <property type="entry name" value="dTDP_sugar_isom"/>
    <property type="match status" value="1"/>
</dbReference>
<dbReference type="GO" id="GO:0019305">
    <property type="term" value="P:dTDP-rhamnose biosynthetic process"/>
    <property type="evidence" value="ECO:0007669"/>
    <property type="project" value="UniProtKB-UniRule"/>
</dbReference>
<accession>A0A367W6B8</accession>
<keyword evidence="7" id="KW-0413">Isomerase</keyword>
<comment type="function">
    <text evidence="2 7">Catalyzes the epimerization of the C3' and C5'positions of dTDP-6-deoxy-D-xylo-4-hexulose, forming dTDP-6-deoxy-L-lyxo-4-hexulose.</text>
</comment>
<sequence>MKFTKTNIAGVDLIELETHEDNRGFFARSFCVDELGDNGHDFAVHQANLSFNHHAGTLRGMHYQAAPVGDPKIVRCIAGRIFDVVIDLRAGSPTYCQWTGAELSAKNRKSFVIPEGCAHGFITLDDKSEVMYLMGAPFEANLAAGVRWNDPAFAIDWPITPSLINDRDANYPDYERQE</sequence>
<dbReference type="PANTHER" id="PTHR21047:SF2">
    <property type="entry name" value="THYMIDINE DIPHOSPHO-4-KETO-RHAMNOSE 3,5-EPIMERASE"/>
    <property type="match status" value="1"/>
</dbReference>
<dbReference type="InterPro" id="IPR000888">
    <property type="entry name" value="RmlC-like"/>
</dbReference>
<organism evidence="8 9">
    <name type="scientific">Thalassospira profundimaris</name>
    <dbReference type="NCBI Taxonomy" id="502049"/>
    <lineage>
        <taxon>Bacteria</taxon>
        <taxon>Pseudomonadati</taxon>
        <taxon>Pseudomonadota</taxon>
        <taxon>Alphaproteobacteria</taxon>
        <taxon>Rhodospirillales</taxon>
        <taxon>Thalassospiraceae</taxon>
        <taxon>Thalassospira</taxon>
    </lineage>
</organism>
<evidence type="ECO:0000256" key="6">
    <source>
        <dbReference type="PIRSR" id="PIRSR600888-3"/>
    </source>
</evidence>
<evidence type="ECO:0000313" key="8">
    <source>
        <dbReference type="EMBL" id="RCK37004.1"/>
    </source>
</evidence>
<feature type="active site" description="Proton donor" evidence="5">
    <location>
        <position position="132"/>
    </location>
</feature>
<dbReference type="Proteomes" id="UP000253226">
    <property type="component" value="Unassembled WGS sequence"/>
</dbReference>
<comment type="similarity">
    <text evidence="7">Belongs to the dTDP-4-dehydrorhamnose 3,5-epimerase family.</text>
</comment>
<comment type="subunit">
    <text evidence="7">Homodimer.</text>
</comment>
<evidence type="ECO:0000313" key="9">
    <source>
        <dbReference type="Proteomes" id="UP000253226"/>
    </source>
</evidence>
<dbReference type="RefSeq" id="WP_114102254.1">
    <property type="nucleotide sequence ID" value="NZ_JPWF01000006.1"/>
</dbReference>
<name>A0A367W6B8_9PROT</name>
<evidence type="ECO:0000256" key="4">
    <source>
        <dbReference type="ARBA" id="ARBA00019595"/>
    </source>
</evidence>
<dbReference type="OrthoDB" id="9800680at2"/>
<evidence type="ECO:0000256" key="3">
    <source>
        <dbReference type="ARBA" id="ARBA00012098"/>
    </source>
</evidence>
<dbReference type="Gene3D" id="2.60.120.10">
    <property type="entry name" value="Jelly Rolls"/>
    <property type="match status" value="1"/>
</dbReference>
<comment type="catalytic activity">
    <reaction evidence="1 7">
        <text>dTDP-4-dehydro-6-deoxy-alpha-D-glucose = dTDP-4-dehydro-beta-L-rhamnose</text>
        <dbReference type="Rhea" id="RHEA:16969"/>
        <dbReference type="ChEBI" id="CHEBI:57649"/>
        <dbReference type="ChEBI" id="CHEBI:62830"/>
        <dbReference type="EC" id="5.1.3.13"/>
    </reaction>
</comment>
<feature type="active site" description="Proton acceptor" evidence="5">
    <location>
        <position position="62"/>
    </location>
</feature>
<dbReference type="SUPFAM" id="SSF51182">
    <property type="entry name" value="RmlC-like cupins"/>
    <property type="match status" value="1"/>
</dbReference>
<dbReference type="GO" id="GO:0008830">
    <property type="term" value="F:dTDP-4-dehydrorhamnose 3,5-epimerase activity"/>
    <property type="evidence" value="ECO:0007669"/>
    <property type="project" value="UniProtKB-UniRule"/>
</dbReference>
<dbReference type="EC" id="5.1.3.13" evidence="3 7"/>
<gene>
    <name evidence="8" type="ORF">TH19_10595</name>
</gene>
<comment type="pathway">
    <text evidence="7">Carbohydrate biosynthesis; dTDP-L-rhamnose biosynthesis.</text>
</comment>
<reference evidence="8 9" key="1">
    <citation type="submission" date="2014-07" db="EMBL/GenBank/DDBJ databases">
        <title>Draft genome sequence of Thalassospira profundimaris 35.</title>
        <authorList>
            <person name="Lai Q."/>
            <person name="Shao Z."/>
        </authorList>
    </citation>
    <scope>NUCLEOTIDE SEQUENCE [LARGE SCALE GENOMIC DNA]</scope>
    <source>
        <strain evidence="8 9">35</strain>
    </source>
</reference>
<proteinExistence type="inferred from homology"/>
<protein>
    <recommendedName>
        <fullName evidence="4 7">dTDP-4-dehydrorhamnose 3,5-epimerase</fullName>
        <ecNumber evidence="3 7">5.1.3.13</ecNumber>
    </recommendedName>
    <alternativeName>
        <fullName evidence="7">Thymidine diphospho-4-keto-rhamnose 3,5-epimerase</fullName>
    </alternativeName>
</protein>
<evidence type="ECO:0000256" key="5">
    <source>
        <dbReference type="PIRSR" id="PIRSR600888-1"/>
    </source>
</evidence>
<dbReference type="CDD" id="cd00438">
    <property type="entry name" value="cupin_RmlC"/>
    <property type="match status" value="1"/>
</dbReference>